<dbReference type="InterPro" id="IPR004367">
    <property type="entry name" value="Cyclin_C-dom"/>
</dbReference>
<dbReference type="AlphaFoldDB" id="A0AAP0MT48"/>
<proteinExistence type="inferred from homology"/>
<dbReference type="InterPro" id="IPR048258">
    <property type="entry name" value="Cyclins_cyclin-box"/>
</dbReference>
<comment type="caution">
    <text evidence="9">The sequence shown here is derived from an EMBL/GenBank/DDBJ whole genome shotgun (WGS) entry which is preliminary data.</text>
</comment>
<gene>
    <name evidence="9" type="ORF">WN944_007791</name>
</gene>
<evidence type="ECO:0000256" key="2">
    <source>
        <dbReference type="ARBA" id="ARBA00022618"/>
    </source>
</evidence>
<dbReference type="SMART" id="SM01332">
    <property type="entry name" value="Cyclin_C"/>
    <property type="match status" value="1"/>
</dbReference>
<evidence type="ECO:0000256" key="1">
    <source>
        <dbReference type="ARBA" id="ARBA00009065"/>
    </source>
</evidence>
<dbReference type="InterPro" id="IPR036915">
    <property type="entry name" value="Cyclin-like_sf"/>
</dbReference>
<dbReference type="CDD" id="cd20543">
    <property type="entry name" value="CYCLIN_AtCycD-like_rpt1"/>
    <property type="match status" value="1"/>
</dbReference>
<reference evidence="9 10" key="1">
    <citation type="submission" date="2024-05" db="EMBL/GenBank/DDBJ databases">
        <title>Haplotype-resolved chromosome-level genome assembly of Huyou (Citrus changshanensis).</title>
        <authorList>
            <person name="Miao C."/>
            <person name="Chen W."/>
            <person name="Wu Y."/>
            <person name="Wang L."/>
            <person name="Zhao S."/>
            <person name="Grierson D."/>
            <person name="Xu C."/>
            <person name="Chen K."/>
        </authorList>
    </citation>
    <scope>NUCLEOTIDE SEQUENCE [LARGE SCALE GENOMIC DNA]</scope>
    <source>
        <strain evidence="9">01-14</strain>
        <tissue evidence="9">Leaf</tissue>
    </source>
</reference>
<name>A0AAP0MT48_9ROSI</name>
<feature type="compositionally biased region" description="Basic and acidic residues" evidence="6">
    <location>
        <begin position="291"/>
        <end position="304"/>
    </location>
</feature>
<dbReference type="PANTHER" id="PTHR10177">
    <property type="entry name" value="CYCLINS"/>
    <property type="match status" value="1"/>
</dbReference>
<feature type="region of interest" description="Disordered" evidence="6">
    <location>
        <begin position="277"/>
        <end position="304"/>
    </location>
</feature>
<dbReference type="Gene3D" id="1.10.472.10">
    <property type="entry name" value="Cyclin-like"/>
    <property type="match status" value="2"/>
</dbReference>
<dbReference type="GO" id="GO:0051301">
    <property type="term" value="P:cell division"/>
    <property type="evidence" value="ECO:0007669"/>
    <property type="project" value="UniProtKB-KW"/>
</dbReference>
<evidence type="ECO:0000256" key="3">
    <source>
        <dbReference type="ARBA" id="ARBA00023127"/>
    </source>
</evidence>
<dbReference type="InterPro" id="IPR013763">
    <property type="entry name" value="Cyclin-like_dom"/>
</dbReference>
<protein>
    <submittedName>
        <fullName evidence="9">Uncharacterized protein</fullName>
    </submittedName>
</protein>
<feature type="domain" description="Cyclin-like" evidence="7">
    <location>
        <begin position="71"/>
        <end position="158"/>
    </location>
</feature>
<dbReference type="Pfam" id="PF02984">
    <property type="entry name" value="Cyclin_C"/>
    <property type="match status" value="1"/>
</dbReference>
<feature type="domain" description="Cyclin-like" evidence="7">
    <location>
        <begin position="175"/>
        <end position="253"/>
    </location>
</feature>
<dbReference type="FunFam" id="1.10.472.10:FF:000069">
    <property type="entry name" value="Cyclin-D5-1"/>
    <property type="match status" value="1"/>
</dbReference>
<dbReference type="PROSITE" id="PS00292">
    <property type="entry name" value="CYCLINS"/>
    <property type="match status" value="1"/>
</dbReference>
<dbReference type="InterPro" id="IPR006671">
    <property type="entry name" value="Cyclin_N"/>
</dbReference>
<accession>A0AAP0MT48</accession>
<evidence type="ECO:0000313" key="9">
    <source>
        <dbReference type="EMBL" id="KAK9215785.1"/>
    </source>
</evidence>
<evidence type="ECO:0000313" key="10">
    <source>
        <dbReference type="Proteomes" id="UP001428341"/>
    </source>
</evidence>
<evidence type="ECO:0000256" key="6">
    <source>
        <dbReference type="SAM" id="MobiDB-lite"/>
    </source>
</evidence>
<organism evidence="9 10">
    <name type="scientific">Citrus x changshan-huyou</name>
    <dbReference type="NCBI Taxonomy" id="2935761"/>
    <lineage>
        <taxon>Eukaryota</taxon>
        <taxon>Viridiplantae</taxon>
        <taxon>Streptophyta</taxon>
        <taxon>Embryophyta</taxon>
        <taxon>Tracheophyta</taxon>
        <taxon>Spermatophyta</taxon>
        <taxon>Magnoliopsida</taxon>
        <taxon>eudicotyledons</taxon>
        <taxon>Gunneridae</taxon>
        <taxon>Pentapetalae</taxon>
        <taxon>rosids</taxon>
        <taxon>malvids</taxon>
        <taxon>Sapindales</taxon>
        <taxon>Rutaceae</taxon>
        <taxon>Aurantioideae</taxon>
        <taxon>Citrus</taxon>
    </lineage>
</organism>
<dbReference type="Pfam" id="PF00134">
    <property type="entry name" value="Cyclin_N"/>
    <property type="match status" value="1"/>
</dbReference>
<keyword evidence="4" id="KW-0131">Cell cycle</keyword>
<feature type="domain" description="Cyclin C-terminal" evidence="8">
    <location>
        <begin position="167"/>
        <end position="280"/>
    </location>
</feature>
<dbReference type="CDD" id="cd20544">
    <property type="entry name" value="CYCLIN_AtCycD-like_rpt2"/>
    <property type="match status" value="1"/>
</dbReference>
<dbReference type="SMART" id="SM00385">
    <property type="entry name" value="CYCLIN"/>
    <property type="match status" value="2"/>
</dbReference>
<dbReference type="SUPFAM" id="SSF47954">
    <property type="entry name" value="Cyclin-like"/>
    <property type="match status" value="2"/>
</dbReference>
<dbReference type="Proteomes" id="UP001428341">
    <property type="component" value="Unassembled WGS sequence"/>
</dbReference>
<evidence type="ECO:0000256" key="5">
    <source>
        <dbReference type="RuleBase" id="RU000383"/>
    </source>
</evidence>
<keyword evidence="3 5" id="KW-0195">Cyclin</keyword>
<evidence type="ECO:0000259" key="7">
    <source>
        <dbReference type="SMART" id="SM00385"/>
    </source>
</evidence>
<evidence type="ECO:0000256" key="4">
    <source>
        <dbReference type="ARBA" id="ARBA00023306"/>
    </source>
</evidence>
<keyword evidence="2" id="KW-0132">Cell division</keyword>
<dbReference type="InterPro" id="IPR039361">
    <property type="entry name" value="Cyclin"/>
</dbReference>
<evidence type="ECO:0000259" key="8">
    <source>
        <dbReference type="SMART" id="SM01332"/>
    </source>
</evidence>
<sequence length="304" mass="34156">MDHDDSLSGLLCPESKTCLDEDSAVLDVEDEDEYVNTLGDKEISFGFKRGETDKSVMLSDDIKCARLEAIAWILNTRAVFGFRPKTAYLSVTYLDRFLSTRFIDSDKLWAIKLLSVACVSVAAKMEEVKVPALSELQNIDGYNFGNSVILRMELMLLTTMDWRMGSITPFSFLHHFIRKFCKDSSPSNVLPRTVALILAIMREINLMEHRPSAIAVAATLVAFDQKLTRQALESCCGFLEVGDVSTCYIIMQKLEMEKYKTPDLSATHFGTANVSSSAVSSKRKRLTFNDSDQRSDGPNEKRLR</sequence>
<comment type="similarity">
    <text evidence="1">Belongs to the cyclin family. Cyclin D subfamily.</text>
</comment>
<dbReference type="EMBL" id="JBCGBO010000003">
    <property type="protein sequence ID" value="KAK9215785.1"/>
    <property type="molecule type" value="Genomic_DNA"/>
</dbReference>
<keyword evidence="10" id="KW-1185">Reference proteome</keyword>